<gene>
    <name evidence="2" type="ORF">MVEN_01765700</name>
</gene>
<protein>
    <submittedName>
        <fullName evidence="2">Uncharacterized protein</fullName>
    </submittedName>
</protein>
<feature type="compositionally biased region" description="Low complexity" evidence="1">
    <location>
        <begin position="252"/>
        <end position="265"/>
    </location>
</feature>
<accession>A0A8H6XMI1</accession>
<feature type="compositionally biased region" description="Polar residues" evidence="1">
    <location>
        <begin position="17"/>
        <end position="37"/>
    </location>
</feature>
<dbReference type="Proteomes" id="UP000620124">
    <property type="component" value="Unassembled WGS sequence"/>
</dbReference>
<feature type="compositionally biased region" description="Basic and acidic residues" evidence="1">
    <location>
        <begin position="38"/>
        <end position="47"/>
    </location>
</feature>
<comment type="caution">
    <text evidence="2">The sequence shown here is derived from an EMBL/GenBank/DDBJ whole genome shotgun (WGS) entry which is preliminary data.</text>
</comment>
<feature type="region of interest" description="Disordered" evidence="1">
    <location>
        <begin position="15"/>
        <end position="47"/>
    </location>
</feature>
<reference evidence="2" key="1">
    <citation type="submission" date="2020-05" db="EMBL/GenBank/DDBJ databases">
        <title>Mycena genomes resolve the evolution of fungal bioluminescence.</title>
        <authorList>
            <person name="Tsai I.J."/>
        </authorList>
    </citation>
    <scope>NUCLEOTIDE SEQUENCE</scope>
    <source>
        <strain evidence="2">CCC161011</strain>
    </source>
</reference>
<keyword evidence="3" id="KW-1185">Reference proteome</keyword>
<name>A0A8H6XMI1_9AGAR</name>
<evidence type="ECO:0000256" key="1">
    <source>
        <dbReference type="SAM" id="MobiDB-lite"/>
    </source>
</evidence>
<evidence type="ECO:0000313" key="2">
    <source>
        <dbReference type="EMBL" id="KAF7343334.1"/>
    </source>
</evidence>
<feature type="region of interest" description="Disordered" evidence="1">
    <location>
        <begin position="389"/>
        <end position="414"/>
    </location>
</feature>
<feature type="region of interest" description="Disordered" evidence="1">
    <location>
        <begin position="350"/>
        <end position="369"/>
    </location>
</feature>
<proteinExistence type="predicted"/>
<feature type="compositionally biased region" description="Polar residues" evidence="1">
    <location>
        <begin position="281"/>
        <end position="294"/>
    </location>
</feature>
<organism evidence="2 3">
    <name type="scientific">Mycena venus</name>
    <dbReference type="NCBI Taxonomy" id="2733690"/>
    <lineage>
        <taxon>Eukaryota</taxon>
        <taxon>Fungi</taxon>
        <taxon>Dikarya</taxon>
        <taxon>Basidiomycota</taxon>
        <taxon>Agaricomycotina</taxon>
        <taxon>Agaricomycetes</taxon>
        <taxon>Agaricomycetidae</taxon>
        <taxon>Agaricales</taxon>
        <taxon>Marasmiineae</taxon>
        <taxon>Mycenaceae</taxon>
        <taxon>Mycena</taxon>
    </lineage>
</organism>
<dbReference type="OrthoDB" id="3265918at2759"/>
<dbReference type="EMBL" id="JACAZI010000016">
    <property type="protein sequence ID" value="KAF7343334.1"/>
    <property type="molecule type" value="Genomic_DNA"/>
</dbReference>
<feature type="compositionally biased region" description="Low complexity" evidence="1">
    <location>
        <begin position="389"/>
        <end position="398"/>
    </location>
</feature>
<dbReference type="AlphaFoldDB" id="A0A8H6XMI1"/>
<evidence type="ECO:0000313" key="3">
    <source>
        <dbReference type="Proteomes" id="UP000620124"/>
    </source>
</evidence>
<sequence>MHKCRELSKLPKAPRISSVNFRRQTPGSANGLWQTSKPDNRLDRNHPIDLLPGKQKAFLWAPPCRAFTLGAIPMGLLLSPIKYIRSSGHNRSPFLFDAQQRIVDVQSFDSWRARLARGSSTGTVSPMILNEPHHTRVSMSLQAQSNGTFRPHQRVQILRRFKTAVGLIATRGAAAKGVGANGLLRLVFDEADAAEGWILQGWTYYLRPSLELLKMPYPELVNLLRPALRDLWERGNKLEVQWTAASLEAQNTPRTRGSRTPSPTESRPPKHSRSSMPDAASSPTRSRYSRQNRPPSDPDVARDAPDNDTTTGYGARPDSLRGKKRGQRSPVPSELFPTVPDFDPFPVVRGTPEAFASPGRAPTATSPALGDLDPRSLLAEPNFDPFPAIFSSAPSSTAGPVSPVAPIDPGPQENIWQASQGLRAEPDFDPFPSARPTPTPTVYSASAGGPFIYLYICWC</sequence>
<feature type="region of interest" description="Disordered" evidence="1">
    <location>
        <begin position="244"/>
        <end position="344"/>
    </location>
</feature>